<dbReference type="CDD" id="cd01949">
    <property type="entry name" value="GGDEF"/>
    <property type="match status" value="1"/>
</dbReference>
<dbReference type="PROSITE" id="PS50883">
    <property type="entry name" value="EAL"/>
    <property type="match status" value="1"/>
</dbReference>
<dbReference type="Gene3D" id="3.30.70.270">
    <property type="match status" value="1"/>
</dbReference>
<keyword evidence="6" id="KW-1185">Reference proteome</keyword>
<dbReference type="InterPro" id="IPR029787">
    <property type="entry name" value="Nucleotide_cyclase"/>
</dbReference>
<dbReference type="InterPro" id="IPR043128">
    <property type="entry name" value="Rev_trsase/Diguanyl_cyclase"/>
</dbReference>
<reference evidence="5 6" key="1">
    <citation type="journal article" date="2015" name="G3 (Bethesda)">
        <title>Insights into Ongoing Evolution of the Hexachlorocyclohexane Catabolic Pathway from Comparative Genomics of Ten Sphingomonadaceae Strains.</title>
        <authorList>
            <person name="Pearce S.L."/>
            <person name="Oakeshott J.G."/>
            <person name="Pandey G."/>
        </authorList>
    </citation>
    <scope>NUCLEOTIDE SEQUENCE [LARGE SCALE GENOMIC DNA]</scope>
    <source>
        <strain evidence="5 6">LL02</strain>
    </source>
</reference>
<keyword evidence="2" id="KW-0472">Membrane</keyword>
<dbReference type="InterPro" id="IPR035919">
    <property type="entry name" value="EAL_sf"/>
</dbReference>
<dbReference type="Pfam" id="PF00990">
    <property type="entry name" value="GGDEF"/>
    <property type="match status" value="1"/>
</dbReference>
<dbReference type="SUPFAM" id="SSF55073">
    <property type="entry name" value="Nucleotide cyclase"/>
    <property type="match status" value="1"/>
</dbReference>
<dbReference type="PATRIC" id="fig|1114963.3.peg.202"/>
<feature type="domain" description="GGDEF" evidence="4">
    <location>
        <begin position="137"/>
        <end position="275"/>
    </location>
</feature>
<gene>
    <name evidence="5" type="ORF">V474_01025</name>
</gene>
<feature type="transmembrane region" description="Helical" evidence="2">
    <location>
        <begin position="21"/>
        <end position="39"/>
    </location>
</feature>
<dbReference type="InterPro" id="IPR001633">
    <property type="entry name" value="EAL_dom"/>
</dbReference>
<dbReference type="SUPFAM" id="SSF141868">
    <property type="entry name" value="EAL domain-like"/>
    <property type="match status" value="1"/>
</dbReference>
<proteinExistence type="predicted"/>
<feature type="domain" description="EAL" evidence="3">
    <location>
        <begin position="284"/>
        <end position="534"/>
    </location>
</feature>
<dbReference type="InterPro" id="IPR000160">
    <property type="entry name" value="GGDEF_dom"/>
</dbReference>
<dbReference type="EMBL" id="JACU01000001">
    <property type="protein sequence ID" value="KMS60298.1"/>
    <property type="molecule type" value="Genomic_DNA"/>
</dbReference>
<organism evidence="5 6">
    <name type="scientific">Novosphingobium barchaimii LL02</name>
    <dbReference type="NCBI Taxonomy" id="1114963"/>
    <lineage>
        <taxon>Bacteria</taxon>
        <taxon>Pseudomonadati</taxon>
        <taxon>Pseudomonadota</taxon>
        <taxon>Alphaproteobacteria</taxon>
        <taxon>Sphingomonadales</taxon>
        <taxon>Sphingomonadaceae</taxon>
        <taxon>Novosphingobium</taxon>
    </lineage>
</organism>
<dbReference type="Proteomes" id="UP000052268">
    <property type="component" value="Unassembled WGS sequence"/>
</dbReference>
<dbReference type="InterPro" id="IPR052155">
    <property type="entry name" value="Biofilm_reg_signaling"/>
</dbReference>
<comment type="caution">
    <text evidence="5">The sequence shown here is derived from an EMBL/GenBank/DDBJ whole genome shotgun (WGS) entry which is preliminary data.</text>
</comment>
<evidence type="ECO:0000256" key="1">
    <source>
        <dbReference type="SAM" id="MobiDB-lite"/>
    </source>
</evidence>
<evidence type="ECO:0000259" key="3">
    <source>
        <dbReference type="PROSITE" id="PS50883"/>
    </source>
</evidence>
<dbReference type="PANTHER" id="PTHR44757:SF2">
    <property type="entry name" value="BIOFILM ARCHITECTURE MAINTENANCE PROTEIN MBAA"/>
    <property type="match status" value="1"/>
</dbReference>
<keyword evidence="2" id="KW-0812">Transmembrane</keyword>
<evidence type="ECO:0000259" key="4">
    <source>
        <dbReference type="PROSITE" id="PS50887"/>
    </source>
</evidence>
<dbReference type="NCBIfam" id="TIGR00254">
    <property type="entry name" value="GGDEF"/>
    <property type="match status" value="1"/>
</dbReference>
<protein>
    <submittedName>
        <fullName evidence="5">Diguanylate cyclase</fullName>
    </submittedName>
</protein>
<feature type="region of interest" description="Disordered" evidence="1">
    <location>
        <begin position="527"/>
        <end position="555"/>
    </location>
</feature>
<sequence length="555" mass="60500">MKFQIAGNDSEDTAAGRQVDVVALGIVTAAIILFVATGSEIGPAVVRSLRGEGPGPDRFMLDAFLLNIAIIIFGWSRYRQLCEEIAAGKTAENAARRLAETDPLTGFLNRRSFNAGVDALIAQSAGPGMNHGEDQHRATALMMIDLDNFKQVNDHNGHSVGDLLLCECARRIGAALPRGALVGRIGGDEFAVALPFDRQRPEFVDHIAKVLVASIGESARINAVNIAVSASIGLSRSDLAGESPAGRVSSLFEMADIAMYHSKRQGRNGFSWFEAHMADEMRFRSELENGIRQGIPRGQFVPFYEQQIDLQTGELIGFEMLARWDSPQFGIVAPDIFIPVAEDIGVIAELSQSVIAQALEDARAWDPRLTLAVNISPIQLRDPWFAQKLLRMLVEANFPPQRLEVEITESCLHQNLAQVRSLITSLKNQGIRVSLDDFGTGYSSIGQLRELPFDRIKIDRSFVSSLVDDKDSAAIVRAVTTLGKGLHLPITAEGIETQDVLDHLRQYGEITGQGYLYGRPRPARDLGEWLDAGPHSENKAPGEPPVPLLPKSGLG</sequence>
<dbReference type="SMART" id="SM00052">
    <property type="entry name" value="EAL"/>
    <property type="match status" value="1"/>
</dbReference>
<evidence type="ECO:0000313" key="6">
    <source>
        <dbReference type="Proteomes" id="UP000052268"/>
    </source>
</evidence>
<dbReference type="AlphaFoldDB" id="A0A0J7YAC8"/>
<dbReference type="PROSITE" id="PS50887">
    <property type="entry name" value="GGDEF"/>
    <property type="match status" value="1"/>
</dbReference>
<accession>A0A0J7YAC8</accession>
<dbReference type="PANTHER" id="PTHR44757">
    <property type="entry name" value="DIGUANYLATE CYCLASE DGCP"/>
    <property type="match status" value="1"/>
</dbReference>
<dbReference type="Gene3D" id="3.20.20.450">
    <property type="entry name" value="EAL domain"/>
    <property type="match status" value="1"/>
</dbReference>
<dbReference type="CDD" id="cd01948">
    <property type="entry name" value="EAL"/>
    <property type="match status" value="1"/>
</dbReference>
<keyword evidence="2" id="KW-1133">Transmembrane helix</keyword>
<dbReference type="Pfam" id="PF00563">
    <property type="entry name" value="EAL"/>
    <property type="match status" value="1"/>
</dbReference>
<evidence type="ECO:0000313" key="5">
    <source>
        <dbReference type="EMBL" id="KMS60298.1"/>
    </source>
</evidence>
<name>A0A0J7YAC8_9SPHN</name>
<evidence type="ECO:0000256" key="2">
    <source>
        <dbReference type="SAM" id="Phobius"/>
    </source>
</evidence>
<dbReference type="SMART" id="SM00267">
    <property type="entry name" value="GGDEF"/>
    <property type="match status" value="1"/>
</dbReference>